<evidence type="ECO:0000313" key="3">
    <source>
        <dbReference type="Proteomes" id="UP001519331"/>
    </source>
</evidence>
<reference evidence="2 3" key="1">
    <citation type="submission" date="2021-03" db="EMBL/GenBank/DDBJ databases">
        <title>Sequencing the genomes of 1000 actinobacteria strains.</title>
        <authorList>
            <person name="Klenk H.-P."/>
        </authorList>
    </citation>
    <scope>NUCLEOTIDE SEQUENCE [LARGE SCALE GENOMIC DNA]</scope>
    <source>
        <strain evidence="2 3">DSM 12544</strain>
    </source>
</reference>
<gene>
    <name evidence="2" type="ORF">JOF45_002282</name>
</gene>
<sequence>MRTQKARREPVSSERAFVRSVSGFSPSPED</sequence>
<protein>
    <submittedName>
        <fullName evidence="2">Uncharacterized protein</fullName>
    </submittedName>
</protein>
<proteinExistence type="predicted"/>
<organism evidence="2 3">
    <name type="scientific">Nesterenkonia lacusekhoensis</name>
    <dbReference type="NCBI Taxonomy" id="150832"/>
    <lineage>
        <taxon>Bacteria</taxon>
        <taxon>Bacillati</taxon>
        <taxon>Actinomycetota</taxon>
        <taxon>Actinomycetes</taxon>
        <taxon>Micrococcales</taxon>
        <taxon>Micrococcaceae</taxon>
        <taxon>Nesterenkonia</taxon>
    </lineage>
</organism>
<dbReference type="EMBL" id="JAGINX010000001">
    <property type="protein sequence ID" value="MBP2319263.1"/>
    <property type="molecule type" value="Genomic_DNA"/>
</dbReference>
<name>A0ABS4T468_9MICC</name>
<accession>A0ABS4T468</accession>
<keyword evidence="3" id="KW-1185">Reference proteome</keyword>
<evidence type="ECO:0000256" key="1">
    <source>
        <dbReference type="SAM" id="MobiDB-lite"/>
    </source>
</evidence>
<evidence type="ECO:0000313" key="2">
    <source>
        <dbReference type="EMBL" id="MBP2319263.1"/>
    </source>
</evidence>
<feature type="region of interest" description="Disordered" evidence="1">
    <location>
        <begin position="1"/>
        <end position="30"/>
    </location>
</feature>
<comment type="caution">
    <text evidence="2">The sequence shown here is derived from an EMBL/GenBank/DDBJ whole genome shotgun (WGS) entry which is preliminary data.</text>
</comment>
<feature type="compositionally biased region" description="Basic and acidic residues" evidence="1">
    <location>
        <begin position="1"/>
        <end position="12"/>
    </location>
</feature>
<dbReference type="Proteomes" id="UP001519331">
    <property type="component" value="Unassembled WGS sequence"/>
</dbReference>